<keyword evidence="1" id="KW-0812">Transmembrane</keyword>
<feature type="transmembrane region" description="Helical" evidence="1">
    <location>
        <begin position="21"/>
        <end position="44"/>
    </location>
</feature>
<dbReference type="RefSeq" id="WP_083065797.1">
    <property type="nucleotide sequence ID" value="NZ_MVHG01000051.1"/>
</dbReference>
<feature type="transmembrane region" description="Helical" evidence="1">
    <location>
        <begin position="161"/>
        <end position="179"/>
    </location>
</feature>
<keyword evidence="3" id="KW-1185">Reference proteome</keyword>
<comment type="caution">
    <text evidence="2">The sequence shown here is derived from an EMBL/GenBank/DDBJ whole genome shotgun (WGS) entry which is preliminary data.</text>
</comment>
<accession>A0A1W9ZD16</accession>
<protein>
    <recommendedName>
        <fullName evidence="4">DUF5135 domain-containing protein</fullName>
    </recommendedName>
</protein>
<dbReference type="OrthoDB" id="9066067at2"/>
<evidence type="ECO:0000313" key="2">
    <source>
        <dbReference type="EMBL" id="ORA11669.1"/>
    </source>
</evidence>
<reference evidence="2 3" key="1">
    <citation type="submission" date="2016-12" db="EMBL/GenBank/DDBJ databases">
        <title>The new phylogeny of genus Mycobacterium.</title>
        <authorList>
            <person name="Tortoli E."/>
            <person name="Trovato A."/>
            <person name="Cirillo D.M."/>
        </authorList>
    </citation>
    <scope>NUCLEOTIDE SEQUENCE [LARGE SCALE GENOMIC DNA]</scope>
    <source>
        <strain evidence="2 3">DSM 45069</strain>
    </source>
</reference>
<evidence type="ECO:0000313" key="3">
    <source>
        <dbReference type="Proteomes" id="UP000192707"/>
    </source>
</evidence>
<evidence type="ECO:0008006" key="4">
    <source>
        <dbReference type="Google" id="ProtNLM"/>
    </source>
</evidence>
<proteinExistence type="predicted"/>
<dbReference type="Proteomes" id="UP000192707">
    <property type="component" value="Unassembled WGS sequence"/>
</dbReference>
<organism evidence="2 3">
    <name type="scientific">Mycobacterium arosiense ATCC BAA-1401 = DSM 45069</name>
    <dbReference type="NCBI Taxonomy" id="1265311"/>
    <lineage>
        <taxon>Bacteria</taxon>
        <taxon>Bacillati</taxon>
        <taxon>Actinomycetota</taxon>
        <taxon>Actinomycetes</taxon>
        <taxon>Mycobacteriales</taxon>
        <taxon>Mycobacteriaceae</taxon>
        <taxon>Mycobacterium</taxon>
        <taxon>Mycobacterium avium complex (MAC)</taxon>
    </lineage>
</organism>
<gene>
    <name evidence="2" type="ORF">BST14_18320</name>
</gene>
<dbReference type="InterPro" id="IPR033459">
    <property type="entry name" value="AveC-like"/>
</dbReference>
<feature type="transmembrane region" description="Helical" evidence="1">
    <location>
        <begin position="64"/>
        <end position="85"/>
    </location>
</feature>
<feature type="transmembrane region" description="Helical" evidence="1">
    <location>
        <begin position="233"/>
        <end position="253"/>
    </location>
</feature>
<keyword evidence="1" id="KW-1133">Transmembrane helix</keyword>
<feature type="transmembrane region" description="Helical" evidence="1">
    <location>
        <begin position="191"/>
        <end position="213"/>
    </location>
</feature>
<feature type="transmembrane region" description="Helical" evidence="1">
    <location>
        <begin position="280"/>
        <end position="301"/>
    </location>
</feature>
<feature type="transmembrane region" description="Helical" evidence="1">
    <location>
        <begin position="97"/>
        <end position="118"/>
    </location>
</feature>
<keyword evidence="1" id="KW-0472">Membrane</keyword>
<dbReference type="AlphaFoldDB" id="A0A1W9ZD16"/>
<dbReference type="Pfam" id="PF17198">
    <property type="entry name" value="AveC_like"/>
    <property type="match status" value="1"/>
</dbReference>
<evidence type="ECO:0000256" key="1">
    <source>
        <dbReference type="SAM" id="Phobius"/>
    </source>
</evidence>
<dbReference type="EMBL" id="MVHG01000051">
    <property type="protein sequence ID" value="ORA11669.1"/>
    <property type="molecule type" value="Genomic_DNA"/>
</dbReference>
<sequence length="345" mass="38123">MSSSVMQEAVNARQVSGGRRVLIWASLGLLQVLFAAYCVTRWYASGEMSPTPPGPDAMSLPNIVVMWVLQVIGPGVAVWAIWYFVAKPWRRDGRPSGDGMLLIACFLIAIPHDILLTYTKPSFSYNSHYVNAGSWLSQVPGIGTPNAHRIPEPLLLVLPGYAWALFLWAILGCVVMRAVRRRWPVMPYVGLLAITYISLLAIDVVFETALVRFRVMAFTGAVHHFTLWAGTTYQLPIHEVLCWVAFLTAMTAIRYSRDERGLTFVEQGVDSLRLPTAYRLGLRQLALLGVCTVAITLFYNLPWQLVSAHDDSFPANMPSYMLNGVCAPPATVATPQLPPCPGHHG</sequence>
<name>A0A1W9ZD16_MYCAI</name>